<keyword evidence="2" id="KW-1133">Transmembrane helix</keyword>
<evidence type="ECO:0000313" key="5">
    <source>
        <dbReference type="EMBL" id="JAG86350.1"/>
    </source>
</evidence>
<evidence type="ECO:0000256" key="1">
    <source>
        <dbReference type="SAM" id="Coils"/>
    </source>
</evidence>
<feature type="signal peptide" evidence="3">
    <location>
        <begin position="1"/>
        <end position="25"/>
    </location>
</feature>
<keyword evidence="2" id="KW-0812">Transmembrane</keyword>
<evidence type="ECO:0000256" key="3">
    <source>
        <dbReference type="SAM" id="SignalP"/>
    </source>
</evidence>
<dbReference type="PANTHER" id="PTHR46667">
    <property type="entry name" value="OS05G0182700 PROTEIN"/>
    <property type="match status" value="1"/>
</dbReference>
<dbReference type="InterPro" id="IPR012458">
    <property type="entry name" value="DUF1664"/>
</dbReference>
<organism evidence="5">
    <name type="scientific">Wollemia nobilis</name>
    <dbReference type="NCBI Taxonomy" id="56998"/>
    <lineage>
        <taxon>Eukaryota</taxon>
        <taxon>Viridiplantae</taxon>
        <taxon>Streptophyta</taxon>
        <taxon>Embryophyta</taxon>
        <taxon>Tracheophyta</taxon>
        <taxon>Spermatophyta</taxon>
        <taxon>Pinopsida</taxon>
        <taxon>Pinidae</taxon>
        <taxon>Conifers II</taxon>
        <taxon>Araucariales</taxon>
        <taxon>Araucariaceae</taxon>
        <taxon>Wollemia</taxon>
    </lineage>
</organism>
<evidence type="ECO:0000256" key="2">
    <source>
        <dbReference type="SAM" id="Phobius"/>
    </source>
</evidence>
<proteinExistence type="predicted"/>
<accession>A0A0C9QNP0</accession>
<feature type="coiled-coil region" evidence="1">
    <location>
        <begin position="153"/>
        <end position="180"/>
    </location>
</feature>
<dbReference type="EMBL" id="GCHU01015755">
    <property type="protein sequence ID" value="JAG86350.1"/>
    <property type="molecule type" value="Transcribed_RNA"/>
</dbReference>
<feature type="domain" description="DUF1664" evidence="4">
    <location>
        <begin position="93"/>
        <end position="216"/>
    </location>
</feature>
<feature type="transmembrane region" description="Helical" evidence="2">
    <location>
        <begin position="95"/>
        <end position="115"/>
    </location>
</feature>
<sequence length="323" mass="34884">MATQAGMGFSKVLFLLGAGFAGSVALKNGRLSDILSEIQSLIVRMDESKGSSNGDSDNSAALVAQVRRLAQEIKQISASRAVTVVNGNSEQSGNLASWAMPVAMLGALGYGYMWWKGFSFSDLMYVTKQNMTNVVASMTKHLDQVSAALAAAKRHLTQRIENLDGKMDEQKELSKLIKNEVFDVRGDLTQIGFDIDAIQKMVCGLEDKIGTLEDKQDIANIGICYLCNFVGGDKDGRMGNFLQNFQAKASKKLPAPVYSEPKSLKGLQYIAETIESGVTKQENLNAATQNEINDLDIRTPPAGATKLQKSVIDGASLSRTITT</sequence>
<dbReference type="PANTHER" id="PTHR46667:SF1">
    <property type="entry name" value="OS09G0482740 PROTEIN"/>
    <property type="match status" value="1"/>
</dbReference>
<keyword evidence="3" id="KW-0732">Signal</keyword>
<dbReference type="Pfam" id="PF07889">
    <property type="entry name" value="DUF1664"/>
    <property type="match status" value="1"/>
</dbReference>
<dbReference type="AlphaFoldDB" id="A0A0C9QNP0"/>
<name>A0A0C9QNP0_9CONI</name>
<evidence type="ECO:0000259" key="4">
    <source>
        <dbReference type="Pfam" id="PF07889"/>
    </source>
</evidence>
<keyword evidence="2" id="KW-0472">Membrane</keyword>
<reference evidence="5" key="1">
    <citation type="submission" date="2015-02" db="EMBL/GenBank/DDBJ databases">
        <title>A transcriptome of Wollemia nobilis - a relic of Gondwana.</title>
        <authorList>
            <person name="Chia J.Y."/>
            <person name="Leong Y.S."/>
            <person name="Abdul Karim S."/>
            <person name="Wan Azmi N."/>
            <person name="Hercus R."/>
            <person name="Croft L."/>
        </authorList>
    </citation>
    <scope>NUCLEOTIDE SEQUENCE</scope>
    <source>
        <strain evidence="5">MaeBrown</strain>
        <tissue evidence="5">Leaf</tissue>
    </source>
</reference>
<protein>
    <submittedName>
        <fullName evidence="5">TSA: Wollemia nobilis Ref_Wollemi_Transcript_15844_1349 transcribed RNA sequence</fullName>
    </submittedName>
</protein>
<keyword evidence="1" id="KW-0175">Coiled coil</keyword>
<feature type="chain" id="PRO_5002201343" evidence="3">
    <location>
        <begin position="26"/>
        <end position="323"/>
    </location>
</feature>